<dbReference type="PANTHER" id="PTHR30329:SF21">
    <property type="entry name" value="LIPOPROTEIN YIAD-RELATED"/>
    <property type="match status" value="1"/>
</dbReference>
<evidence type="ECO:0000313" key="5">
    <source>
        <dbReference type="EMBL" id="CAI78669.1"/>
    </source>
</evidence>
<keyword evidence="1" id="KW-0472">Membrane</keyword>
<dbReference type="Pfam" id="PF00691">
    <property type="entry name" value="OmpA"/>
    <property type="match status" value="1"/>
</dbReference>
<dbReference type="SUPFAM" id="SSF49464">
    <property type="entry name" value="Carboxypeptidase regulatory domain-like"/>
    <property type="match status" value="1"/>
</dbReference>
<feature type="region of interest" description="Disordered" evidence="2">
    <location>
        <begin position="380"/>
        <end position="408"/>
    </location>
</feature>
<dbReference type="Gene3D" id="3.30.1330.60">
    <property type="entry name" value="OmpA-like domain"/>
    <property type="match status" value="1"/>
</dbReference>
<dbReference type="InterPro" id="IPR050330">
    <property type="entry name" value="Bact_OuterMem_StrucFunc"/>
</dbReference>
<dbReference type="PROSITE" id="PS51257">
    <property type="entry name" value="PROKAR_LIPOPROTEIN"/>
    <property type="match status" value="1"/>
</dbReference>
<dbReference type="EMBL" id="AJ937768">
    <property type="protein sequence ID" value="CAI78669.1"/>
    <property type="molecule type" value="Genomic_DNA"/>
</dbReference>
<protein>
    <submittedName>
        <fullName evidence="5">OmpA protein</fullName>
    </submittedName>
</protein>
<dbReference type="PROSITE" id="PS51123">
    <property type="entry name" value="OMPA_2"/>
    <property type="match status" value="1"/>
</dbReference>
<feature type="compositionally biased region" description="Basic and acidic residues" evidence="2">
    <location>
        <begin position="393"/>
        <end position="402"/>
    </location>
</feature>
<keyword evidence="3" id="KW-0732">Signal</keyword>
<dbReference type="AlphaFoldDB" id="Q2YZM9"/>
<name>Q2YZM9_9DELT</name>
<dbReference type="CDD" id="cd07185">
    <property type="entry name" value="OmpA_C-like"/>
    <property type="match status" value="1"/>
</dbReference>
<evidence type="ECO:0000256" key="1">
    <source>
        <dbReference type="PROSITE-ProRule" id="PRU00473"/>
    </source>
</evidence>
<dbReference type="InterPro" id="IPR011460">
    <property type="entry name" value="Lcl_C"/>
</dbReference>
<organism evidence="5">
    <name type="scientific">uncultured delta proteobacterium</name>
    <dbReference type="NCBI Taxonomy" id="34034"/>
    <lineage>
        <taxon>Bacteria</taxon>
        <taxon>Deltaproteobacteria</taxon>
        <taxon>environmental samples</taxon>
    </lineage>
</organism>
<dbReference type="InterPro" id="IPR006665">
    <property type="entry name" value="OmpA-like"/>
</dbReference>
<proteinExistence type="predicted"/>
<gene>
    <name evidence="5" type="primary">ompA</name>
</gene>
<dbReference type="Pfam" id="PF07603">
    <property type="entry name" value="Lcl_C"/>
    <property type="match status" value="1"/>
</dbReference>
<sequence length="408" mass="43556">MKIAYRLLIVFLISTFLFACGGRKEGGVSGNVIDGQNQPISGVIVTFNPVQMTPDAKQPQTRTGGDGSFNMTELMPASEYILTFEGEKWTSKVTRNIKAPGGKQPLVLDGPVVIRFQLLKDGTIIDTKTGLQWLIHTSPDTNANNVSSIVDSVEQGGFNDWRLPTKSEITGLQDPTAAADQEGPKISTRACCVWTKEINSNKIEWDFYIDDKSDLWTSSRMPANDRVVVTRTSGAASSIAQSPAVIVPSSPATPAPAPAIPAAPAASVPAAAEKKEVPVATPALKAESEQTAPASAGSSTLVLHFGMNELAMNEAALAELKVFYNKVKDASGKIVIEGHTDGHGDSAANLKASLERAVNTWRKLQSMGLSDKIKVELRGVGGSKPVADNNTQEGRDKNRRVELTFTPS</sequence>
<dbReference type="PANTHER" id="PTHR30329">
    <property type="entry name" value="STATOR ELEMENT OF FLAGELLAR MOTOR COMPLEX"/>
    <property type="match status" value="1"/>
</dbReference>
<feature type="signal peptide" evidence="3">
    <location>
        <begin position="1"/>
        <end position="19"/>
    </location>
</feature>
<evidence type="ECO:0000256" key="2">
    <source>
        <dbReference type="SAM" id="MobiDB-lite"/>
    </source>
</evidence>
<reference evidence="5" key="1">
    <citation type="journal article" date="2005" name="Environ. Microbiol.">
        <title>Lateral gene transfer and phylogenetic assignment of environmental fosmid clones.</title>
        <authorList>
            <person name="Nesbo C.L."/>
            <person name="Boucher Y."/>
            <person name="Dlutek M."/>
            <person name="Doolittle F.W."/>
        </authorList>
    </citation>
    <scope>NUCLEOTIDE SEQUENCE</scope>
</reference>
<evidence type="ECO:0000256" key="3">
    <source>
        <dbReference type="SAM" id="SignalP"/>
    </source>
</evidence>
<dbReference type="InterPro" id="IPR036737">
    <property type="entry name" value="OmpA-like_sf"/>
</dbReference>
<dbReference type="GO" id="GO:0016020">
    <property type="term" value="C:membrane"/>
    <property type="evidence" value="ECO:0007669"/>
    <property type="project" value="UniProtKB-UniRule"/>
</dbReference>
<dbReference type="Gene3D" id="2.60.40.1120">
    <property type="entry name" value="Carboxypeptidase-like, regulatory domain"/>
    <property type="match status" value="1"/>
</dbReference>
<dbReference type="SUPFAM" id="SSF103088">
    <property type="entry name" value="OmpA-like"/>
    <property type="match status" value="1"/>
</dbReference>
<dbReference type="InterPro" id="IPR008969">
    <property type="entry name" value="CarboxyPept-like_regulatory"/>
</dbReference>
<feature type="chain" id="PRO_5004219373" evidence="3">
    <location>
        <begin position="20"/>
        <end position="408"/>
    </location>
</feature>
<accession>Q2YZM9</accession>
<feature type="domain" description="OmpA-like" evidence="4">
    <location>
        <begin position="292"/>
        <end position="408"/>
    </location>
</feature>
<evidence type="ECO:0000259" key="4">
    <source>
        <dbReference type="PROSITE" id="PS51123"/>
    </source>
</evidence>